<evidence type="ECO:0000259" key="3">
    <source>
        <dbReference type="PROSITE" id="PS50404"/>
    </source>
</evidence>
<dbReference type="SFLD" id="SFLDG00358">
    <property type="entry name" value="Main_(cytGST)"/>
    <property type="match status" value="1"/>
</dbReference>
<feature type="domain" description="GST C-terminal" evidence="4">
    <location>
        <begin position="116"/>
        <end position="257"/>
    </location>
</feature>
<proteinExistence type="inferred from homology"/>
<evidence type="ECO:0000256" key="2">
    <source>
        <dbReference type="ARBA" id="ARBA00023002"/>
    </source>
</evidence>
<dbReference type="SUPFAM" id="SSF52833">
    <property type="entry name" value="Thioredoxin-like"/>
    <property type="match status" value="1"/>
</dbReference>
<dbReference type="GO" id="GO:0004364">
    <property type="term" value="F:glutathione transferase activity"/>
    <property type="evidence" value="ECO:0007669"/>
    <property type="project" value="InterPro"/>
</dbReference>
<dbReference type="STRING" id="268505.A0A2A9P6J2"/>
<dbReference type="SUPFAM" id="SSF47616">
    <property type="entry name" value="GST C-terminal domain-like"/>
    <property type="match status" value="1"/>
</dbReference>
<dbReference type="Gene3D" id="1.20.1050.10">
    <property type="match status" value="1"/>
</dbReference>
<dbReference type="CDD" id="cd00570">
    <property type="entry name" value="GST_N_family"/>
    <property type="match status" value="1"/>
</dbReference>
<evidence type="ECO:0000313" key="6">
    <source>
        <dbReference type="Proteomes" id="UP000037136"/>
    </source>
</evidence>
<dbReference type="OrthoDB" id="4951845at2759"/>
<name>A0A2A9P6J2_OPHUN</name>
<comment type="similarity">
    <text evidence="1">Belongs to the GST superfamily.</text>
</comment>
<keyword evidence="2" id="KW-0560">Oxidoreductase</keyword>
<dbReference type="InterPro" id="IPR036249">
    <property type="entry name" value="Thioredoxin-like_sf"/>
</dbReference>
<dbReference type="GO" id="GO:0005737">
    <property type="term" value="C:cytoplasm"/>
    <property type="evidence" value="ECO:0007669"/>
    <property type="project" value="InterPro"/>
</dbReference>
<dbReference type="InterPro" id="IPR005442">
    <property type="entry name" value="GST_omega"/>
</dbReference>
<dbReference type="InterPro" id="IPR040079">
    <property type="entry name" value="Glutathione_S-Trfase"/>
</dbReference>
<dbReference type="InterPro" id="IPR010987">
    <property type="entry name" value="Glutathione-S-Trfase_C-like"/>
</dbReference>
<evidence type="ECO:0008006" key="7">
    <source>
        <dbReference type="Google" id="ProtNLM"/>
    </source>
</evidence>
<dbReference type="SFLD" id="SFLDS00019">
    <property type="entry name" value="Glutathione_Transferase_(cytos"/>
    <property type="match status" value="1"/>
</dbReference>
<dbReference type="Pfam" id="PF13410">
    <property type="entry name" value="GST_C_2"/>
    <property type="match status" value="1"/>
</dbReference>
<sequence>MTSVDFQLPKTSSGAAAKLASSHSSEQSIKLYGAWFCPYVQRVWITLCEKAIAYQYVEINPHHKDSAFLALNPRGLVPTLVMAQDDGEAKVLFESSILCEYLDDAFSHPPSLLPSEAYAKARARLWIDHVNSRIVPAFYKLMQHTPDKAYSLDEARAELRRQIESLVEQMDPDGPWFLGRHISLVDISLIPWARRLWLVDACKPGGGVALPVDGELWTRWALWREAVDGRQSVGDTTSDDESYLAAYKWFMRDKTASEVGQATRRGQRSS</sequence>
<dbReference type="CDD" id="cd00299">
    <property type="entry name" value="GST_C_family"/>
    <property type="match status" value="1"/>
</dbReference>
<dbReference type="EMBL" id="LAZP02000575">
    <property type="protein sequence ID" value="PFH56456.1"/>
    <property type="molecule type" value="Genomic_DNA"/>
</dbReference>
<dbReference type="InterPro" id="IPR050983">
    <property type="entry name" value="GST_Omega/HSP26"/>
</dbReference>
<dbReference type="PROSITE" id="PS50404">
    <property type="entry name" value="GST_NTER"/>
    <property type="match status" value="1"/>
</dbReference>
<keyword evidence="6" id="KW-1185">Reference proteome</keyword>
<evidence type="ECO:0000256" key="1">
    <source>
        <dbReference type="ARBA" id="ARBA00007409"/>
    </source>
</evidence>
<reference evidence="5 6" key="2">
    <citation type="journal article" date="2017" name="Sci. Rep.">
        <title>Ant-infecting Ophiocordyceps genomes reveal a high diversity of potential behavioral manipulation genes and a possible major role for enterotoxins.</title>
        <authorList>
            <person name="de Bekker C."/>
            <person name="Ohm R.A."/>
            <person name="Evans H.C."/>
            <person name="Brachmann A."/>
            <person name="Hughes D.P."/>
        </authorList>
    </citation>
    <scope>NUCLEOTIDE SEQUENCE [LARGE SCALE GENOMIC DNA]</scope>
    <source>
        <strain evidence="5 6">SC16a</strain>
    </source>
</reference>
<gene>
    <name evidence="5" type="ORF">XA68_16478</name>
</gene>
<comment type="caution">
    <text evidence="5">The sequence shown here is derived from an EMBL/GenBank/DDBJ whole genome shotgun (WGS) entry which is preliminary data.</text>
</comment>
<dbReference type="Pfam" id="PF13417">
    <property type="entry name" value="GST_N_3"/>
    <property type="match status" value="1"/>
</dbReference>
<dbReference type="PRINTS" id="PR01625">
    <property type="entry name" value="GSTRNSFRASEO"/>
</dbReference>
<dbReference type="PANTHER" id="PTHR43968">
    <property type="match status" value="1"/>
</dbReference>
<dbReference type="PROSITE" id="PS50405">
    <property type="entry name" value="GST_CTER"/>
    <property type="match status" value="1"/>
</dbReference>
<dbReference type="Proteomes" id="UP000037136">
    <property type="component" value="Unassembled WGS sequence"/>
</dbReference>
<dbReference type="Gene3D" id="3.40.30.10">
    <property type="entry name" value="Glutaredoxin"/>
    <property type="match status" value="1"/>
</dbReference>
<evidence type="ECO:0000313" key="5">
    <source>
        <dbReference type="EMBL" id="PFH56456.1"/>
    </source>
</evidence>
<dbReference type="PANTHER" id="PTHR43968:SF13">
    <property type="entry name" value="GLUTATHIONE TRANSFERASE OMEGA-1"/>
    <property type="match status" value="1"/>
</dbReference>
<dbReference type="GO" id="GO:0045174">
    <property type="term" value="F:glutathione dehydrogenase (ascorbate) activity"/>
    <property type="evidence" value="ECO:0007669"/>
    <property type="project" value="UniProtKB-ARBA"/>
</dbReference>
<dbReference type="InterPro" id="IPR004045">
    <property type="entry name" value="Glutathione_S-Trfase_N"/>
</dbReference>
<dbReference type="AlphaFoldDB" id="A0A2A9P6J2"/>
<organism evidence="5 6">
    <name type="scientific">Ophiocordyceps unilateralis</name>
    <name type="common">Zombie-ant fungus</name>
    <name type="synonym">Torrubia unilateralis</name>
    <dbReference type="NCBI Taxonomy" id="268505"/>
    <lineage>
        <taxon>Eukaryota</taxon>
        <taxon>Fungi</taxon>
        <taxon>Dikarya</taxon>
        <taxon>Ascomycota</taxon>
        <taxon>Pezizomycotina</taxon>
        <taxon>Sordariomycetes</taxon>
        <taxon>Hypocreomycetidae</taxon>
        <taxon>Hypocreales</taxon>
        <taxon>Ophiocordycipitaceae</taxon>
        <taxon>Ophiocordyceps</taxon>
    </lineage>
</organism>
<dbReference type="InterPro" id="IPR036282">
    <property type="entry name" value="Glutathione-S-Trfase_C_sf"/>
</dbReference>
<feature type="domain" description="GST N-terminal" evidence="3">
    <location>
        <begin position="27"/>
        <end position="110"/>
    </location>
</feature>
<reference evidence="5 6" key="1">
    <citation type="journal article" date="2015" name="BMC Genomics">
        <title>Gene expression during zombie ant biting behavior reflects the complexity underlying fungal parasitic behavioral manipulation.</title>
        <authorList>
            <person name="de Bekker C."/>
            <person name="Ohm R.A."/>
            <person name="Loreto R.G."/>
            <person name="Sebastian A."/>
            <person name="Albert I."/>
            <person name="Merrow M."/>
            <person name="Brachmann A."/>
            <person name="Hughes D.P."/>
        </authorList>
    </citation>
    <scope>NUCLEOTIDE SEQUENCE [LARGE SCALE GENOMIC DNA]</scope>
    <source>
        <strain evidence="5 6">SC16a</strain>
    </source>
</reference>
<evidence type="ECO:0000259" key="4">
    <source>
        <dbReference type="PROSITE" id="PS50405"/>
    </source>
</evidence>
<accession>A0A2A9P6J2</accession>
<protein>
    <recommendedName>
        <fullName evidence="7">GST N-terminal domain-containing protein</fullName>
    </recommendedName>
</protein>